<comment type="caution">
    <text evidence="1">The sequence shown here is derived from an EMBL/GenBank/DDBJ whole genome shotgun (WGS) entry which is preliminary data.</text>
</comment>
<protein>
    <recommendedName>
        <fullName evidence="3">Nucleotidase</fullName>
    </recommendedName>
</protein>
<dbReference type="Gene3D" id="3.40.50.1000">
    <property type="entry name" value="HAD superfamily/HAD-like"/>
    <property type="match status" value="1"/>
</dbReference>
<dbReference type="InterPro" id="IPR036412">
    <property type="entry name" value="HAD-like_sf"/>
</dbReference>
<proteinExistence type="predicted"/>
<dbReference type="InterPro" id="IPR023214">
    <property type="entry name" value="HAD_sf"/>
</dbReference>
<reference evidence="1" key="1">
    <citation type="submission" date="2020-10" db="EMBL/GenBank/DDBJ databases">
        <authorList>
            <person name="Gilroy R."/>
        </authorList>
    </citation>
    <scope>NUCLEOTIDE SEQUENCE</scope>
    <source>
        <strain evidence="1">CHK197-8231</strain>
    </source>
</reference>
<dbReference type="Proteomes" id="UP000824087">
    <property type="component" value="Unassembled WGS sequence"/>
</dbReference>
<dbReference type="AlphaFoldDB" id="A0A9D1HU33"/>
<evidence type="ECO:0000313" key="2">
    <source>
        <dbReference type="Proteomes" id="UP000824087"/>
    </source>
</evidence>
<sequence>MRIGIDIDGVINNVDQLKLDYLYQFCVTRDKKIKNANGFLISRMTDLTSKEIEEFQEYYRPLLLRNAKARPFAAEIIDKLMFEGHQIILFTSEKGYGRDHTPIYQWLIKNDIHYHEISFTRRKQYACQDYKIDLMIDDNYTLFRKLPSNICCFCYETRYNRFYFQRNVIHVHSWYDIYDKIIHWDQTILDYERRKFRAKIRD</sequence>
<evidence type="ECO:0000313" key="1">
    <source>
        <dbReference type="EMBL" id="HIU22047.1"/>
    </source>
</evidence>
<organism evidence="1 2">
    <name type="scientific">Candidatus Fimihabitans intestinipullorum</name>
    <dbReference type="NCBI Taxonomy" id="2840820"/>
    <lineage>
        <taxon>Bacteria</taxon>
        <taxon>Bacillati</taxon>
        <taxon>Mycoplasmatota</taxon>
        <taxon>Mycoplasmatota incertae sedis</taxon>
        <taxon>Candidatus Fimihabitans</taxon>
    </lineage>
</organism>
<evidence type="ECO:0008006" key="3">
    <source>
        <dbReference type="Google" id="ProtNLM"/>
    </source>
</evidence>
<reference evidence="1" key="2">
    <citation type="journal article" date="2021" name="PeerJ">
        <title>Extensive microbial diversity within the chicken gut microbiome revealed by metagenomics and culture.</title>
        <authorList>
            <person name="Gilroy R."/>
            <person name="Ravi A."/>
            <person name="Getino M."/>
            <person name="Pursley I."/>
            <person name="Horton D.L."/>
            <person name="Alikhan N.F."/>
            <person name="Baker D."/>
            <person name="Gharbi K."/>
            <person name="Hall N."/>
            <person name="Watson M."/>
            <person name="Adriaenssens E.M."/>
            <person name="Foster-Nyarko E."/>
            <person name="Jarju S."/>
            <person name="Secka A."/>
            <person name="Antonio M."/>
            <person name="Oren A."/>
            <person name="Chaudhuri R.R."/>
            <person name="La Ragione R."/>
            <person name="Hildebrand F."/>
            <person name="Pallen M.J."/>
        </authorList>
    </citation>
    <scope>NUCLEOTIDE SEQUENCE</scope>
    <source>
        <strain evidence="1">CHK197-8231</strain>
    </source>
</reference>
<dbReference type="EMBL" id="DVML01000006">
    <property type="protein sequence ID" value="HIU22047.1"/>
    <property type="molecule type" value="Genomic_DNA"/>
</dbReference>
<accession>A0A9D1HU33</accession>
<gene>
    <name evidence="1" type="ORF">IAD49_00475</name>
</gene>
<name>A0A9D1HU33_9BACT</name>
<dbReference type="SUPFAM" id="SSF56784">
    <property type="entry name" value="HAD-like"/>
    <property type="match status" value="1"/>
</dbReference>